<comment type="caution">
    <text evidence="6">The sequence shown here is derived from an EMBL/GenBank/DDBJ whole genome shotgun (WGS) entry which is preliminary data.</text>
</comment>
<dbReference type="EMBL" id="QXMN01000010">
    <property type="protein sequence ID" value="RIX81224.1"/>
    <property type="molecule type" value="Genomic_DNA"/>
</dbReference>
<sequence length="438" mass="44680">MSRNASPASVSSRSGAGPVFFACVVVLVALNLRAFLTSSSPLLEPIRAATGIGFHAVALLTVLPMFAMGAVSLSGAAVGQRLGARGGIALGLGAIALACAGRYVAGGAAALLWSAALAGAGVGLVQALMPGVVKQAYPARLGLMTGLYSAAIMGGGGLGAMASPWLARALGGDAQLDWHAGLAMWAVLAFVALVAWLRGARQLPSAPSSARGASDPSLDRAWLRCFGHRRAWLLALCFGLINGGYTSLVAWLPHYFHAERGWTAQQGGAVLALMTLAQVVGALTLPALARRGGQRDLRPWLVGALLAQLAGFAALGLALPVPAAVIAVVLGAGLGGAFSLCMVLALDHRPDPAQAGALAGFMQGVGFMIAALAPFVTGWVREQTGGFTMAWAYLAAVTVLLLPAVLRFDPRRYAHATAGLFDTQSASKPSPIDHARKA</sequence>
<dbReference type="PANTHER" id="PTHR23523:SF1">
    <property type="entry name" value="CYANATE TRANSPORT PROTEIN CYNX"/>
    <property type="match status" value="1"/>
</dbReference>
<keyword evidence="3 4" id="KW-0472">Membrane</keyword>
<gene>
    <name evidence="6" type="ORF">D3H34_10855</name>
</gene>
<evidence type="ECO:0000313" key="7">
    <source>
        <dbReference type="Proteomes" id="UP000265619"/>
    </source>
</evidence>
<dbReference type="Pfam" id="PF07690">
    <property type="entry name" value="MFS_1"/>
    <property type="match status" value="1"/>
</dbReference>
<feature type="transmembrane region" description="Helical" evidence="4">
    <location>
        <begin position="145"/>
        <end position="166"/>
    </location>
</feature>
<keyword evidence="7" id="KW-1185">Reference proteome</keyword>
<dbReference type="PROSITE" id="PS50850">
    <property type="entry name" value="MFS"/>
    <property type="match status" value="1"/>
</dbReference>
<keyword evidence="2 4" id="KW-1133">Transmembrane helix</keyword>
<dbReference type="NCBIfam" id="NF007256">
    <property type="entry name" value="PRK09705.1"/>
    <property type="match status" value="1"/>
</dbReference>
<evidence type="ECO:0000313" key="6">
    <source>
        <dbReference type="EMBL" id="RIX81224.1"/>
    </source>
</evidence>
<dbReference type="InterPro" id="IPR036259">
    <property type="entry name" value="MFS_trans_sf"/>
</dbReference>
<feature type="domain" description="Major facilitator superfamily (MFS) profile" evidence="5">
    <location>
        <begin position="19"/>
        <end position="413"/>
    </location>
</feature>
<organism evidence="6 7">
    <name type="scientific">Acidovorax cavernicola</name>
    <dbReference type="NCBI Taxonomy" id="1675792"/>
    <lineage>
        <taxon>Bacteria</taxon>
        <taxon>Pseudomonadati</taxon>
        <taxon>Pseudomonadota</taxon>
        <taxon>Betaproteobacteria</taxon>
        <taxon>Burkholderiales</taxon>
        <taxon>Comamonadaceae</taxon>
        <taxon>Acidovorax</taxon>
    </lineage>
</organism>
<feature type="transmembrane region" description="Helical" evidence="4">
    <location>
        <begin position="178"/>
        <end position="197"/>
    </location>
</feature>
<feature type="transmembrane region" description="Helical" evidence="4">
    <location>
        <begin position="231"/>
        <end position="256"/>
    </location>
</feature>
<feature type="transmembrane region" description="Helical" evidence="4">
    <location>
        <begin position="12"/>
        <end position="32"/>
    </location>
</feature>
<reference evidence="6 7" key="1">
    <citation type="submission" date="2018-09" db="EMBL/GenBank/DDBJ databases">
        <title>Acidovorax cavernicola nov. sp. isolated from Gruta de las Maravillas (Aracena, Spain).</title>
        <authorList>
            <person name="Jurado V."/>
            <person name="Gutierrez-Patricio S."/>
            <person name="Gonzalez-Pimentel J.L."/>
            <person name="Miller A.Z."/>
            <person name="Laiz L."/>
            <person name="Saiz-Jimenez C."/>
        </authorList>
    </citation>
    <scope>NUCLEOTIDE SEQUENCE [LARGE SCALE GENOMIC DNA]</scope>
    <source>
        <strain evidence="6 7">1011MAR4D40.2</strain>
    </source>
</reference>
<name>A0A9X8D5X5_9BURK</name>
<feature type="transmembrane region" description="Helical" evidence="4">
    <location>
        <begin position="268"/>
        <end position="288"/>
    </location>
</feature>
<feature type="transmembrane region" description="Helical" evidence="4">
    <location>
        <begin position="358"/>
        <end position="380"/>
    </location>
</feature>
<dbReference type="OrthoDB" id="5758872at2"/>
<dbReference type="InterPro" id="IPR011701">
    <property type="entry name" value="MFS"/>
</dbReference>
<dbReference type="AlphaFoldDB" id="A0A9X8D5X5"/>
<feature type="transmembrane region" description="Helical" evidence="4">
    <location>
        <begin position="111"/>
        <end position="133"/>
    </location>
</feature>
<evidence type="ECO:0000259" key="5">
    <source>
        <dbReference type="PROSITE" id="PS50850"/>
    </source>
</evidence>
<feature type="transmembrane region" description="Helical" evidence="4">
    <location>
        <begin position="86"/>
        <end position="105"/>
    </location>
</feature>
<dbReference type="RefSeq" id="WP_119553467.1">
    <property type="nucleotide sequence ID" value="NZ_QXMN01000010.1"/>
</dbReference>
<dbReference type="Proteomes" id="UP000265619">
    <property type="component" value="Unassembled WGS sequence"/>
</dbReference>
<feature type="transmembrane region" description="Helical" evidence="4">
    <location>
        <begin position="386"/>
        <end position="406"/>
    </location>
</feature>
<evidence type="ECO:0000256" key="1">
    <source>
        <dbReference type="ARBA" id="ARBA00022692"/>
    </source>
</evidence>
<feature type="transmembrane region" description="Helical" evidence="4">
    <location>
        <begin position="325"/>
        <end position="346"/>
    </location>
</feature>
<keyword evidence="1 4" id="KW-0812">Transmembrane</keyword>
<dbReference type="InterPro" id="IPR052524">
    <property type="entry name" value="MFS_Cyanate_Porter"/>
</dbReference>
<dbReference type="SUPFAM" id="SSF103473">
    <property type="entry name" value="MFS general substrate transporter"/>
    <property type="match status" value="1"/>
</dbReference>
<protein>
    <submittedName>
        <fullName evidence="6">MFS transporter</fullName>
    </submittedName>
</protein>
<evidence type="ECO:0000256" key="4">
    <source>
        <dbReference type="SAM" id="Phobius"/>
    </source>
</evidence>
<evidence type="ECO:0000256" key="2">
    <source>
        <dbReference type="ARBA" id="ARBA00022989"/>
    </source>
</evidence>
<dbReference type="Gene3D" id="1.20.1250.20">
    <property type="entry name" value="MFS general substrate transporter like domains"/>
    <property type="match status" value="2"/>
</dbReference>
<feature type="transmembrane region" description="Helical" evidence="4">
    <location>
        <begin position="52"/>
        <end position="74"/>
    </location>
</feature>
<proteinExistence type="predicted"/>
<dbReference type="PANTHER" id="PTHR23523">
    <property type="match status" value="1"/>
</dbReference>
<evidence type="ECO:0000256" key="3">
    <source>
        <dbReference type="ARBA" id="ARBA00023136"/>
    </source>
</evidence>
<accession>A0A9X8D5X5</accession>
<dbReference type="GO" id="GO:0022857">
    <property type="term" value="F:transmembrane transporter activity"/>
    <property type="evidence" value="ECO:0007669"/>
    <property type="project" value="InterPro"/>
</dbReference>
<feature type="transmembrane region" description="Helical" evidence="4">
    <location>
        <begin position="300"/>
        <end position="319"/>
    </location>
</feature>
<dbReference type="InterPro" id="IPR020846">
    <property type="entry name" value="MFS_dom"/>
</dbReference>